<keyword evidence="3 4" id="KW-0012">Acyltransferase</keyword>
<comment type="catalytic activity">
    <reaction evidence="4">
        <text>N-terminal L-lysyl-[protein] + L-leucyl-tRNA(Leu) = N-terminal L-leucyl-L-lysyl-[protein] + tRNA(Leu) + H(+)</text>
        <dbReference type="Rhea" id="RHEA:12340"/>
        <dbReference type="Rhea" id="RHEA-COMP:9613"/>
        <dbReference type="Rhea" id="RHEA-COMP:9622"/>
        <dbReference type="Rhea" id="RHEA-COMP:12670"/>
        <dbReference type="Rhea" id="RHEA-COMP:12671"/>
        <dbReference type="ChEBI" id="CHEBI:15378"/>
        <dbReference type="ChEBI" id="CHEBI:65249"/>
        <dbReference type="ChEBI" id="CHEBI:78442"/>
        <dbReference type="ChEBI" id="CHEBI:78494"/>
        <dbReference type="ChEBI" id="CHEBI:133043"/>
        <dbReference type="EC" id="2.3.2.6"/>
    </reaction>
</comment>
<keyword evidence="6" id="KW-1185">Reference proteome</keyword>
<dbReference type="Gene3D" id="3.30.70.3550">
    <property type="entry name" value="Leucyl/phenylalanyl-tRNA-protein transferase, N-terminal domain"/>
    <property type="match status" value="1"/>
</dbReference>
<dbReference type="GO" id="GO:0030163">
    <property type="term" value="P:protein catabolic process"/>
    <property type="evidence" value="ECO:0007669"/>
    <property type="project" value="UniProtKB-UniRule"/>
</dbReference>
<dbReference type="InterPro" id="IPR004616">
    <property type="entry name" value="Leu/Phe-tRNA_Trfase"/>
</dbReference>
<dbReference type="GO" id="GO:0005737">
    <property type="term" value="C:cytoplasm"/>
    <property type="evidence" value="ECO:0007669"/>
    <property type="project" value="UniProtKB-SubCell"/>
</dbReference>
<dbReference type="InterPro" id="IPR042221">
    <property type="entry name" value="Leu/Phe-tRNA_Trfase_N"/>
</dbReference>
<dbReference type="PANTHER" id="PTHR30098:SF2">
    <property type="entry name" value="LEUCYL_PHENYLALANYL-TRNA--PROTEIN TRANSFERASE"/>
    <property type="match status" value="1"/>
</dbReference>
<comment type="function">
    <text evidence="4">Functions in the N-end rule pathway of protein degradation where it conjugates Leu, Phe and, less efficiently, Met from aminoacyl-tRNAs to the N-termini of proteins containing an N-terminal arginine or lysine.</text>
</comment>
<dbReference type="Gene3D" id="3.40.630.70">
    <property type="entry name" value="Leucyl/phenylalanyl-tRNA-protein transferase, C-terminal domain"/>
    <property type="match status" value="1"/>
</dbReference>
<evidence type="ECO:0000256" key="4">
    <source>
        <dbReference type="HAMAP-Rule" id="MF_00688"/>
    </source>
</evidence>
<gene>
    <name evidence="4" type="primary">aat</name>
    <name evidence="5" type="ORF">SAMN04488001_0836</name>
</gene>
<dbReference type="GO" id="GO:0008914">
    <property type="term" value="F:leucyl-tRNA--protein transferase activity"/>
    <property type="evidence" value="ECO:0007669"/>
    <property type="project" value="UniProtKB-UniRule"/>
</dbReference>
<dbReference type="OrthoDB" id="9790282at2"/>
<dbReference type="NCBIfam" id="TIGR00667">
    <property type="entry name" value="aat"/>
    <property type="match status" value="1"/>
</dbReference>
<dbReference type="Proteomes" id="UP000199441">
    <property type="component" value="Unassembled WGS sequence"/>
</dbReference>
<comment type="subcellular location">
    <subcellularLocation>
        <location evidence="4">Cytoplasm</location>
    </subcellularLocation>
</comment>
<reference evidence="6" key="1">
    <citation type="submission" date="2016-10" db="EMBL/GenBank/DDBJ databases">
        <authorList>
            <person name="Varghese N."/>
            <person name="Submissions S."/>
        </authorList>
    </citation>
    <scope>NUCLEOTIDE SEQUENCE [LARGE SCALE GENOMIC DNA]</scope>
    <source>
        <strain evidence="6">DSM 26922</strain>
    </source>
</reference>
<name>A0A1H2SJK3_9RHOB</name>
<dbReference type="RefSeq" id="WP_089944847.1">
    <property type="nucleotide sequence ID" value="NZ_FNOI01000001.1"/>
</dbReference>
<protein>
    <recommendedName>
        <fullName evidence="4">Leucyl/phenylalanyl-tRNA--protein transferase</fullName>
        <ecNumber evidence="4">2.3.2.6</ecNumber>
    </recommendedName>
    <alternativeName>
        <fullName evidence="4">L/F-transferase</fullName>
    </alternativeName>
    <alternativeName>
        <fullName evidence="4">Leucyltransferase</fullName>
    </alternativeName>
    <alternativeName>
        <fullName evidence="4">Phenyalanyltransferase</fullName>
    </alternativeName>
</protein>
<evidence type="ECO:0000313" key="5">
    <source>
        <dbReference type="EMBL" id="SDW31816.1"/>
    </source>
</evidence>
<dbReference type="EC" id="2.3.2.6" evidence="4"/>
<sequence length="212" mass="23586">MAKDEPTLELTPELILSAYAQGIFPMAESRDDDGLFWLDPEMRGVIPLDGFHISRSLRKDILRERYQIKVDTDFAGVIAGCADRDETWINGPIFNIYMDLFNAGYAHSVEVWDGSELVGGAYGVTLMGAFFGESMFSRRPNASKIALAYLVSRLNEGGFKLLDTQFITPHLASLGGIEIPRASYRRVLQDALTVEANFLRQPLTVSGRQVCT</sequence>
<dbReference type="SUPFAM" id="SSF55729">
    <property type="entry name" value="Acyl-CoA N-acyltransferases (Nat)"/>
    <property type="match status" value="1"/>
</dbReference>
<dbReference type="PANTHER" id="PTHR30098">
    <property type="entry name" value="LEUCYL/PHENYLALANYL-TRNA--PROTEIN TRANSFERASE"/>
    <property type="match status" value="1"/>
</dbReference>
<keyword evidence="2 4" id="KW-0808">Transferase</keyword>
<evidence type="ECO:0000256" key="3">
    <source>
        <dbReference type="ARBA" id="ARBA00023315"/>
    </source>
</evidence>
<dbReference type="Pfam" id="PF03588">
    <property type="entry name" value="Leu_Phe_trans"/>
    <property type="match status" value="1"/>
</dbReference>
<dbReference type="STRING" id="670155.SAMN04488001_0836"/>
<dbReference type="EMBL" id="FNOI01000001">
    <property type="protein sequence ID" value="SDW31816.1"/>
    <property type="molecule type" value="Genomic_DNA"/>
</dbReference>
<evidence type="ECO:0000256" key="2">
    <source>
        <dbReference type="ARBA" id="ARBA00022679"/>
    </source>
</evidence>
<comment type="similarity">
    <text evidence="4">Belongs to the L/F-transferase family.</text>
</comment>
<proteinExistence type="inferred from homology"/>
<keyword evidence="1 4" id="KW-0963">Cytoplasm</keyword>
<accession>A0A1H2SJK3</accession>
<dbReference type="InterPro" id="IPR042203">
    <property type="entry name" value="Leu/Phe-tRNA_Trfase_C"/>
</dbReference>
<dbReference type="InterPro" id="IPR016181">
    <property type="entry name" value="Acyl_CoA_acyltransferase"/>
</dbReference>
<evidence type="ECO:0000256" key="1">
    <source>
        <dbReference type="ARBA" id="ARBA00022490"/>
    </source>
</evidence>
<comment type="catalytic activity">
    <reaction evidence="4">
        <text>L-phenylalanyl-tRNA(Phe) + an N-terminal L-alpha-aminoacyl-[protein] = an N-terminal L-phenylalanyl-L-alpha-aminoacyl-[protein] + tRNA(Phe)</text>
        <dbReference type="Rhea" id="RHEA:43632"/>
        <dbReference type="Rhea" id="RHEA-COMP:9668"/>
        <dbReference type="Rhea" id="RHEA-COMP:9699"/>
        <dbReference type="Rhea" id="RHEA-COMP:10636"/>
        <dbReference type="Rhea" id="RHEA-COMP:10637"/>
        <dbReference type="ChEBI" id="CHEBI:78442"/>
        <dbReference type="ChEBI" id="CHEBI:78531"/>
        <dbReference type="ChEBI" id="CHEBI:78597"/>
        <dbReference type="ChEBI" id="CHEBI:83561"/>
        <dbReference type="EC" id="2.3.2.6"/>
    </reaction>
</comment>
<organism evidence="5 6">
    <name type="scientific">Litoreibacter albidus</name>
    <dbReference type="NCBI Taxonomy" id="670155"/>
    <lineage>
        <taxon>Bacteria</taxon>
        <taxon>Pseudomonadati</taxon>
        <taxon>Pseudomonadota</taxon>
        <taxon>Alphaproteobacteria</taxon>
        <taxon>Rhodobacterales</taxon>
        <taxon>Roseobacteraceae</taxon>
        <taxon>Litoreibacter</taxon>
    </lineage>
</organism>
<dbReference type="AlphaFoldDB" id="A0A1H2SJK3"/>
<comment type="catalytic activity">
    <reaction evidence="4">
        <text>N-terminal L-arginyl-[protein] + L-leucyl-tRNA(Leu) = N-terminal L-leucyl-L-arginyl-[protein] + tRNA(Leu) + H(+)</text>
        <dbReference type="Rhea" id="RHEA:50416"/>
        <dbReference type="Rhea" id="RHEA-COMP:9613"/>
        <dbReference type="Rhea" id="RHEA-COMP:9622"/>
        <dbReference type="Rhea" id="RHEA-COMP:12672"/>
        <dbReference type="Rhea" id="RHEA-COMP:12673"/>
        <dbReference type="ChEBI" id="CHEBI:15378"/>
        <dbReference type="ChEBI" id="CHEBI:64719"/>
        <dbReference type="ChEBI" id="CHEBI:78442"/>
        <dbReference type="ChEBI" id="CHEBI:78494"/>
        <dbReference type="ChEBI" id="CHEBI:133044"/>
        <dbReference type="EC" id="2.3.2.6"/>
    </reaction>
</comment>
<evidence type="ECO:0000313" key="6">
    <source>
        <dbReference type="Proteomes" id="UP000199441"/>
    </source>
</evidence>
<dbReference type="HAMAP" id="MF_00688">
    <property type="entry name" value="Leu_Phe_trans"/>
    <property type="match status" value="1"/>
</dbReference>